<dbReference type="GO" id="GO:0005886">
    <property type="term" value="C:plasma membrane"/>
    <property type="evidence" value="ECO:0007669"/>
    <property type="project" value="UniProtKB-SubCell"/>
</dbReference>
<dbReference type="GO" id="GO:0016787">
    <property type="term" value="F:hydrolase activity"/>
    <property type="evidence" value="ECO:0007669"/>
    <property type="project" value="UniProtKB-KW"/>
</dbReference>
<dbReference type="EMBL" id="UGTA01000001">
    <property type="protein sequence ID" value="SUB58083.1"/>
    <property type="molecule type" value="Genomic_DNA"/>
</dbReference>
<protein>
    <submittedName>
        <fullName evidence="7">Effector of murein hydrolase LrgA</fullName>
    </submittedName>
</protein>
<reference evidence="7 8" key="1">
    <citation type="submission" date="2018-06" db="EMBL/GenBank/DDBJ databases">
        <authorList>
            <consortium name="Pathogen Informatics"/>
            <person name="Doyle S."/>
        </authorList>
    </citation>
    <scope>NUCLEOTIDE SEQUENCE [LARGE SCALE GENOMIC DNA]</scope>
    <source>
        <strain evidence="7 8">NCTC12872</strain>
    </source>
</reference>
<organism evidence="7 8">
    <name type="scientific">Phocoenobacter uteri</name>
    <dbReference type="NCBI Taxonomy" id="146806"/>
    <lineage>
        <taxon>Bacteria</taxon>
        <taxon>Pseudomonadati</taxon>
        <taxon>Pseudomonadota</taxon>
        <taxon>Gammaproteobacteria</taxon>
        <taxon>Pasteurellales</taxon>
        <taxon>Pasteurellaceae</taxon>
        <taxon>Phocoenobacter</taxon>
    </lineage>
</organism>
<evidence type="ECO:0000256" key="2">
    <source>
        <dbReference type="ARBA" id="ARBA00022475"/>
    </source>
</evidence>
<keyword evidence="7" id="KW-0378">Hydrolase</keyword>
<keyword evidence="3 6" id="KW-0812">Transmembrane</keyword>
<dbReference type="OrthoDB" id="385012at2"/>
<sequence length="137" mass="15876">MLRSIIKFFISLAILFAMLHLGEAINQAIPLGIPSSIWGMMLLFCCLASGIINVEWVIPSAKVLTRYMTLFFLPICVGIIEHKQLFSDYLHSFFLAIFLSTVLSLIVIAYFSQWLLNKQVKRKRYLNQQRKREKYNG</sequence>
<evidence type="ECO:0000313" key="8">
    <source>
        <dbReference type="Proteomes" id="UP000255417"/>
    </source>
</evidence>
<keyword evidence="2" id="KW-1003">Cell membrane</keyword>
<dbReference type="PANTHER" id="PTHR33931:SF5">
    <property type="entry name" value="UPF0299 MEMBRANE PROTEIN YOHJ"/>
    <property type="match status" value="1"/>
</dbReference>
<comment type="subcellular location">
    <subcellularLocation>
        <location evidence="1">Cell membrane</location>
        <topology evidence="1">Multi-pass membrane protein</topology>
    </subcellularLocation>
</comment>
<gene>
    <name evidence="7" type="primary">yohJ</name>
    <name evidence="7" type="ORF">NCTC12872_00026</name>
</gene>
<keyword evidence="5 6" id="KW-0472">Membrane</keyword>
<feature type="transmembrane region" description="Helical" evidence="6">
    <location>
        <begin position="64"/>
        <end position="80"/>
    </location>
</feature>
<dbReference type="Proteomes" id="UP000255417">
    <property type="component" value="Unassembled WGS sequence"/>
</dbReference>
<keyword evidence="4 6" id="KW-1133">Transmembrane helix</keyword>
<evidence type="ECO:0000256" key="6">
    <source>
        <dbReference type="SAM" id="Phobius"/>
    </source>
</evidence>
<dbReference type="Pfam" id="PF03788">
    <property type="entry name" value="LrgA"/>
    <property type="match status" value="1"/>
</dbReference>
<dbReference type="PANTHER" id="PTHR33931">
    <property type="entry name" value="HOLIN-LIKE PROTEIN CIDA-RELATED"/>
    <property type="match status" value="1"/>
</dbReference>
<feature type="transmembrane region" description="Helical" evidence="6">
    <location>
        <begin position="92"/>
        <end position="116"/>
    </location>
</feature>
<evidence type="ECO:0000256" key="3">
    <source>
        <dbReference type="ARBA" id="ARBA00022692"/>
    </source>
</evidence>
<dbReference type="AlphaFoldDB" id="A0A379C710"/>
<dbReference type="RefSeq" id="WP_115314529.1">
    <property type="nucleotide sequence ID" value="NZ_LWIF01000001.1"/>
</dbReference>
<proteinExistence type="predicted"/>
<evidence type="ECO:0000256" key="1">
    <source>
        <dbReference type="ARBA" id="ARBA00004651"/>
    </source>
</evidence>
<evidence type="ECO:0000313" key="7">
    <source>
        <dbReference type="EMBL" id="SUB58083.1"/>
    </source>
</evidence>
<name>A0A379C710_9PAST</name>
<evidence type="ECO:0000256" key="5">
    <source>
        <dbReference type="ARBA" id="ARBA00023136"/>
    </source>
</evidence>
<feature type="transmembrane region" description="Helical" evidence="6">
    <location>
        <begin position="34"/>
        <end position="52"/>
    </location>
</feature>
<evidence type="ECO:0000256" key="4">
    <source>
        <dbReference type="ARBA" id="ARBA00022989"/>
    </source>
</evidence>
<dbReference type="InterPro" id="IPR005538">
    <property type="entry name" value="LrgA/CidA"/>
</dbReference>
<keyword evidence="8" id="KW-1185">Reference proteome</keyword>
<accession>A0A379C710</accession>